<sequence>MANIKPDTFLTSGGEESSVMELKIRAKIWKGTTTLLFIIFLTFLVGCNGTPGDEKAQEKPTENKNWEILYDRILESPVANNTPPVLVVSTSASEMSKEEKEKAFYTFEKILKKYWKNTATTLNPPSATSTNTLNPQPSTSHSSAPITTQPVLPIKYIQPTFELLSDKGTFEQPEPFQQQPQQNNFGGPIRYRCPNNKCFVCNQIGHLTKSCPTLVELRSGTTMSASTSHNNNMYGPSAKALRKAAHELQEMATRWASNPSISQLLKQLAEFFLQMSNNMRN</sequence>
<evidence type="ECO:0000313" key="4">
    <source>
        <dbReference type="Proteomes" id="UP000887563"/>
    </source>
</evidence>
<evidence type="ECO:0000256" key="2">
    <source>
        <dbReference type="SAM" id="MobiDB-lite"/>
    </source>
</evidence>
<reference evidence="5" key="1">
    <citation type="submission" date="2022-11" db="UniProtKB">
        <authorList>
            <consortium name="WormBaseParasite"/>
        </authorList>
    </citation>
    <scope>IDENTIFICATION</scope>
</reference>
<keyword evidence="1" id="KW-0479">Metal-binding</keyword>
<dbReference type="AlphaFoldDB" id="A0A914LL46"/>
<dbReference type="Proteomes" id="UP000887563">
    <property type="component" value="Unplaced"/>
</dbReference>
<keyword evidence="4" id="KW-1185">Reference proteome</keyword>
<dbReference type="GO" id="GO:0008270">
    <property type="term" value="F:zinc ion binding"/>
    <property type="evidence" value="ECO:0007669"/>
    <property type="project" value="UniProtKB-KW"/>
</dbReference>
<dbReference type="InterPro" id="IPR001878">
    <property type="entry name" value="Znf_CCHC"/>
</dbReference>
<proteinExistence type="predicted"/>
<feature type="domain" description="CCHC-type" evidence="3">
    <location>
        <begin position="197"/>
        <end position="212"/>
    </location>
</feature>
<dbReference type="InterPro" id="IPR036875">
    <property type="entry name" value="Znf_CCHC_sf"/>
</dbReference>
<evidence type="ECO:0000313" key="5">
    <source>
        <dbReference type="WBParaSite" id="Minc3s00503g13417"/>
    </source>
</evidence>
<dbReference type="GO" id="GO:0019899">
    <property type="term" value="F:enzyme binding"/>
    <property type="evidence" value="ECO:0007669"/>
    <property type="project" value="UniProtKB-ARBA"/>
</dbReference>
<feature type="region of interest" description="Disordered" evidence="2">
    <location>
        <begin position="121"/>
        <end position="147"/>
    </location>
</feature>
<accession>A0A914LL46</accession>
<dbReference type="GO" id="GO:0003676">
    <property type="term" value="F:nucleic acid binding"/>
    <property type="evidence" value="ECO:0007669"/>
    <property type="project" value="InterPro"/>
</dbReference>
<dbReference type="WBParaSite" id="Minc3s00503g13417">
    <property type="protein sequence ID" value="Minc3s00503g13417"/>
    <property type="gene ID" value="Minc3s00503g13417"/>
</dbReference>
<evidence type="ECO:0000259" key="3">
    <source>
        <dbReference type="PROSITE" id="PS50158"/>
    </source>
</evidence>
<protein>
    <submittedName>
        <fullName evidence="5">CCHC-type domain-containing protein</fullName>
    </submittedName>
</protein>
<dbReference type="SUPFAM" id="SSF57756">
    <property type="entry name" value="Retrovirus zinc finger-like domains"/>
    <property type="match status" value="1"/>
</dbReference>
<organism evidence="4 5">
    <name type="scientific">Meloidogyne incognita</name>
    <name type="common">Southern root-knot nematode worm</name>
    <name type="synonym">Oxyuris incognita</name>
    <dbReference type="NCBI Taxonomy" id="6306"/>
    <lineage>
        <taxon>Eukaryota</taxon>
        <taxon>Metazoa</taxon>
        <taxon>Ecdysozoa</taxon>
        <taxon>Nematoda</taxon>
        <taxon>Chromadorea</taxon>
        <taxon>Rhabditida</taxon>
        <taxon>Tylenchina</taxon>
        <taxon>Tylenchomorpha</taxon>
        <taxon>Tylenchoidea</taxon>
        <taxon>Meloidogynidae</taxon>
        <taxon>Meloidogyninae</taxon>
        <taxon>Meloidogyne</taxon>
        <taxon>Meloidogyne incognita group</taxon>
    </lineage>
</organism>
<keyword evidence="1" id="KW-0862">Zinc</keyword>
<keyword evidence="1" id="KW-0863">Zinc-finger</keyword>
<dbReference type="PROSITE" id="PS50158">
    <property type="entry name" value="ZF_CCHC"/>
    <property type="match status" value="1"/>
</dbReference>
<name>A0A914LL46_MELIC</name>
<evidence type="ECO:0000256" key="1">
    <source>
        <dbReference type="PROSITE-ProRule" id="PRU00047"/>
    </source>
</evidence>